<gene>
    <name evidence="1" type="ORF">PSYICH_LOCUS7715</name>
</gene>
<dbReference type="PANTHER" id="PTHR10773:SF19">
    <property type="match status" value="1"/>
</dbReference>
<name>A0A9P0GCM9_9CUCU</name>
<organism evidence="1 2">
    <name type="scientific">Psylliodes chrysocephalus</name>
    <dbReference type="NCBI Taxonomy" id="3402493"/>
    <lineage>
        <taxon>Eukaryota</taxon>
        <taxon>Metazoa</taxon>
        <taxon>Ecdysozoa</taxon>
        <taxon>Arthropoda</taxon>
        <taxon>Hexapoda</taxon>
        <taxon>Insecta</taxon>
        <taxon>Pterygota</taxon>
        <taxon>Neoptera</taxon>
        <taxon>Endopterygota</taxon>
        <taxon>Coleoptera</taxon>
        <taxon>Polyphaga</taxon>
        <taxon>Cucujiformia</taxon>
        <taxon>Chrysomeloidea</taxon>
        <taxon>Chrysomelidae</taxon>
        <taxon>Galerucinae</taxon>
        <taxon>Alticini</taxon>
        <taxon>Psylliodes</taxon>
    </lineage>
</organism>
<reference evidence="1" key="1">
    <citation type="submission" date="2022-01" db="EMBL/GenBank/DDBJ databases">
        <authorList>
            <person name="King R."/>
        </authorList>
    </citation>
    <scope>NUCLEOTIDE SEQUENCE</scope>
</reference>
<evidence type="ECO:0000313" key="2">
    <source>
        <dbReference type="Proteomes" id="UP001153636"/>
    </source>
</evidence>
<sequence>MITDENVAEIPVCYKAFLSLYSIRKKIVKVLQKSLKMTGKAPTGIREKHFNRPQNLKPDAKQLVLEHISSFKWRQSHYSLKDSTEMYLSEEINIKKMYNMYKGINKDQQYTVSYETYISIFSQVYHLATREVTPAVYAIYTCQKERL</sequence>
<dbReference type="PANTHER" id="PTHR10773">
    <property type="entry name" value="DNA-DIRECTED RNA POLYMERASES I, II, AND III SUBUNIT RPABC2"/>
    <property type="match status" value="1"/>
</dbReference>
<keyword evidence="2" id="KW-1185">Reference proteome</keyword>
<dbReference type="AlphaFoldDB" id="A0A9P0GCM9"/>
<protein>
    <submittedName>
        <fullName evidence="1">Uncharacterized protein</fullName>
    </submittedName>
</protein>
<dbReference type="EMBL" id="OV651814">
    <property type="protein sequence ID" value="CAH1106056.1"/>
    <property type="molecule type" value="Genomic_DNA"/>
</dbReference>
<accession>A0A9P0GCM9</accession>
<proteinExistence type="predicted"/>
<dbReference type="OrthoDB" id="6778324at2759"/>
<dbReference type="Proteomes" id="UP001153636">
    <property type="component" value="Chromosome 2"/>
</dbReference>
<evidence type="ECO:0000313" key="1">
    <source>
        <dbReference type="EMBL" id="CAH1106056.1"/>
    </source>
</evidence>